<reference evidence="1 2" key="1">
    <citation type="submission" date="2022-07" db="EMBL/GenBank/DDBJ databases">
        <title>Mucilaginibacter sp. JC4.</title>
        <authorList>
            <person name="Le V."/>
            <person name="Ko S.-R."/>
            <person name="Ahn C.-Y."/>
            <person name="Oh H.-M."/>
        </authorList>
    </citation>
    <scope>NUCLEOTIDE SEQUENCE [LARGE SCALE GENOMIC DNA]</scope>
    <source>
        <strain evidence="1 2">JC4</strain>
    </source>
</reference>
<organism evidence="1 2">
    <name type="scientific">Mucilaginibacter aquariorum</name>
    <dbReference type="NCBI Taxonomy" id="2967225"/>
    <lineage>
        <taxon>Bacteria</taxon>
        <taxon>Pseudomonadati</taxon>
        <taxon>Bacteroidota</taxon>
        <taxon>Sphingobacteriia</taxon>
        <taxon>Sphingobacteriales</taxon>
        <taxon>Sphingobacteriaceae</taxon>
        <taxon>Mucilaginibacter</taxon>
    </lineage>
</organism>
<gene>
    <name evidence="1" type="ORF">NPE20_06250</name>
</gene>
<proteinExistence type="predicted"/>
<comment type="caution">
    <text evidence="1">The sequence shown here is derived from an EMBL/GenBank/DDBJ whole genome shotgun (WGS) entry which is preliminary data.</text>
</comment>
<accession>A0ABT1SZ55</accession>
<protein>
    <submittedName>
        <fullName evidence="1">Uncharacterized protein</fullName>
    </submittedName>
</protein>
<keyword evidence="2" id="KW-1185">Reference proteome</keyword>
<evidence type="ECO:0000313" key="2">
    <source>
        <dbReference type="Proteomes" id="UP001204376"/>
    </source>
</evidence>
<name>A0ABT1SZ55_9SPHI</name>
<dbReference type="Proteomes" id="UP001204376">
    <property type="component" value="Unassembled WGS sequence"/>
</dbReference>
<sequence length="103" mass="11418">MPHPIYTCRSIAEQYLEESLPESSNLATPMHDEVVITPLLQDAGFVEISIEKVGLFSVRPTAKEAACDLVEWGGLYFFKAGPVKKGGPLSETYLDRLYGSLRK</sequence>
<dbReference type="RefSeq" id="WP_256537752.1">
    <property type="nucleotide sequence ID" value="NZ_JANHOH010000001.1"/>
</dbReference>
<dbReference type="EMBL" id="JANHOH010000001">
    <property type="protein sequence ID" value="MCQ6957547.1"/>
    <property type="molecule type" value="Genomic_DNA"/>
</dbReference>
<evidence type="ECO:0000313" key="1">
    <source>
        <dbReference type="EMBL" id="MCQ6957547.1"/>
    </source>
</evidence>